<feature type="domain" description="Core-binding (CB)" evidence="13">
    <location>
        <begin position="2"/>
        <end position="88"/>
    </location>
</feature>
<proteinExistence type="inferred from homology"/>
<dbReference type="InterPro" id="IPR050090">
    <property type="entry name" value="Tyrosine_recombinase_XerCD"/>
</dbReference>
<dbReference type="Pfam" id="PF00589">
    <property type="entry name" value="Phage_integrase"/>
    <property type="match status" value="1"/>
</dbReference>
<evidence type="ECO:0000256" key="7">
    <source>
        <dbReference type="ARBA" id="ARBA00023125"/>
    </source>
</evidence>
<evidence type="ECO:0000313" key="15">
    <source>
        <dbReference type="Proteomes" id="UP000823937"/>
    </source>
</evidence>
<dbReference type="AlphaFoldDB" id="A0A9D1PLK0"/>
<dbReference type="InterPro" id="IPR002104">
    <property type="entry name" value="Integrase_catalytic"/>
</dbReference>
<keyword evidence="4 10" id="KW-0132">Cell division</keyword>
<keyword evidence="5 10" id="KW-0159">Chromosome partition</keyword>
<organism evidence="14 15">
    <name type="scientific">Candidatus Pseudogracilibacillus intestinigallinarum</name>
    <dbReference type="NCBI Taxonomy" id="2838742"/>
    <lineage>
        <taxon>Bacteria</taxon>
        <taxon>Bacillati</taxon>
        <taxon>Bacillota</taxon>
        <taxon>Bacilli</taxon>
        <taxon>Bacillales</taxon>
        <taxon>Bacillaceae</taxon>
        <taxon>Pseudogracilibacillus</taxon>
    </lineage>
</organism>
<keyword evidence="9 10" id="KW-0131">Cell cycle</keyword>
<comment type="similarity">
    <text evidence="2 10">Belongs to the 'phage' integrase family. XerC subfamily.</text>
</comment>
<dbReference type="PANTHER" id="PTHR30349:SF77">
    <property type="entry name" value="TYROSINE RECOMBINASE XERC"/>
    <property type="match status" value="1"/>
</dbReference>
<comment type="function">
    <text evidence="10">Site-specific tyrosine recombinase, which acts by catalyzing the cutting and rejoining of the recombining DNA molecules. The XerC-XerD complex is essential to convert dimers of the bacterial chromosome into monomers to permit their segregation at cell division. It also contributes to the segregational stability of plasmids.</text>
</comment>
<feature type="domain" description="Tyr recombinase" evidence="12">
    <location>
        <begin position="109"/>
        <end position="294"/>
    </location>
</feature>
<evidence type="ECO:0000256" key="2">
    <source>
        <dbReference type="ARBA" id="ARBA00006657"/>
    </source>
</evidence>
<feature type="active site" evidence="10">
    <location>
        <position position="249"/>
    </location>
</feature>
<evidence type="ECO:0000256" key="6">
    <source>
        <dbReference type="ARBA" id="ARBA00022908"/>
    </source>
</evidence>
<dbReference type="Proteomes" id="UP000823937">
    <property type="component" value="Unassembled WGS sequence"/>
</dbReference>
<dbReference type="InterPro" id="IPR010998">
    <property type="entry name" value="Integrase_recombinase_N"/>
</dbReference>
<comment type="caution">
    <text evidence="14">The sequence shown here is derived from an EMBL/GenBank/DDBJ whole genome shotgun (WGS) entry which is preliminary data.</text>
</comment>
<dbReference type="GO" id="GO:0051301">
    <property type="term" value="P:cell division"/>
    <property type="evidence" value="ECO:0007669"/>
    <property type="project" value="UniProtKB-UniRule"/>
</dbReference>
<evidence type="ECO:0000256" key="8">
    <source>
        <dbReference type="ARBA" id="ARBA00023172"/>
    </source>
</evidence>
<feature type="active site" description="O-(3'-phospho-DNA)-tyrosine intermediate" evidence="10">
    <location>
        <position position="281"/>
    </location>
</feature>
<name>A0A9D1PLK0_9BACI</name>
<dbReference type="HAMAP" id="MF_01808">
    <property type="entry name" value="Recomb_XerC_XerD"/>
    <property type="match status" value="1"/>
</dbReference>
<dbReference type="GO" id="GO:0007059">
    <property type="term" value="P:chromosome segregation"/>
    <property type="evidence" value="ECO:0007669"/>
    <property type="project" value="UniProtKB-UniRule"/>
</dbReference>
<evidence type="ECO:0000256" key="3">
    <source>
        <dbReference type="ARBA" id="ARBA00022490"/>
    </source>
</evidence>
<sequence>MSTFQTYYEQFIQFLEVEKNASPYTVQFYSNDLRMFEQIMKKEGIEDVTDVTPVFVRVFLTDLYDRRLGRKSVARTISCLRSFYFFLEKIEVVEHNPFMYVPLPRQDKRIPTFLYEEELRPLFEVSDLTTPLGQRNQALLELMYATGIRVSECAGLTLSQIDFSIGMINVIGKGRKERYIPFGQFAHEALHTYIRDGRDQLLQVSRETIDTIFLNARGQPITERGIRYVFNQMVKETSLTVHLHPHKLRHTFATHLLNEGADLRSVQELLGHENLSSTQIYTHVTKDRLRNVYMHHHPRAKQKPDEQ</sequence>
<evidence type="ECO:0000259" key="13">
    <source>
        <dbReference type="PROSITE" id="PS51900"/>
    </source>
</evidence>
<feature type="active site" evidence="10">
    <location>
        <position position="272"/>
    </location>
</feature>
<dbReference type="Pfam" id="PF02899">
    <property type="entry name" value="Phage_int_SAM_1"/>
    <property type="match status" value="1"/>
</dbReference>
<evidence type="ECO:0000313" key="14">
    <source>
        <dbReference type="EMBL" id="HIV74192.1"/>
    </source>
</evidence>
<reference evidence="14" key="1">
    <citation type="journal article" date="2021" name="PeerJ">
        <title>Extensive microbial diversity within the chicken gut microbiome revealed by metagenomics and culture.</title>
        <authorList>
            <person name="Gilroy R."/>
            <person name="Ravi A."/>
            <person name="Getino M."/>
            <person name="Pursley I."/>
            <person name="Horton D.L."/>
            <person name="Alikhan N.F."/>
            <person name="Baker D."/>
            <person name="Gharbi K."/>
            <person name="Hall N."/>
            <person name="Watson M."/>
            <person name="Adriaenssens E.M."/>
            <person name="Foster-Nyarko E."/>
            <person name="Jarju S."/>
            <person name="Secka A."/>
            <person name="Antonio M."/>
            <person name="Oren A."/>
            <person name="Chaudhuri R.R."/>
            <person name="La Ragione R."/>
            <person name="Hildebrand F."/>
            <person name="Pallen M.J."/>
        </authorList>
    </citation>
    <scope>NUCLEOTIDE SEQUENCE</scope>
    <source>
        <strain evidence="14">CHK169-2315</strain>
    </source>
</reference>
<reference evidence="14" key="2">
    <citation type="submission" date="2021-04" db="EMBL/GenBank/DDBJ databases">
        <authorList>
            <person name="Gilroy R."/>
        </authorList>
    </citation>
    <scope>NUCLEOTIDE SEQUENCE</scope>
    <source>
        <strain evidence="14">CHK169-2315</strain>
    </source>
</reference>
<dbReference type="InterPro" id="IPR011931">
    <property type="entry name" value="Recomb_XerC"/>
</dbReference>
<dbReference type="Gene3D" id="1.10.443.10">
    <property type="entry name" value="Intergrase catalytic core"/>
    <property type="match status" value="1"/>
</dbReference>
<feature type="active site" evidence="10">
    <location>
        <position position="149"/>
    </location>
</feature>
<dbReference type="CDD" id="cd00798">
    <property type="entry name" value="INT_XerDC_C"/>
    <property type="match status" value="1"/>
</dbReference>
<dbReference type="NCBIfam" id="TIGR02224">
    <property type="entry name" value="recomb_XerC"/>
    <property type="match status" value="1"/>
</dbReference>
<evidence type="ECO:0000256" key="5">
    <source>
        <dbReference type="ARBA" id="ARBA00022829"/>
    </source>
</evidence>
<dbReference type="Gene3D" id="1.10.150.130">
    <property type="match status" value="1"/>
</dbReference>
<evidence type="ECO:0000256" key="4">
    <source>
        <dbReference type="ARBA" id="ARBA00022618"/>
    </source>
</evidence>
<keyword evidence="8 10" id="KW-0233">DNA recombination</keyword>
<dbReference type="GO" id="GO:0003677">
    <property type="term" value="F:DNA binding"/>
    <property type="evidence" value="ECO:0007669"/>
    <property type="project" value="UniProtKB-UniRule"/>
</dbReference>
<feature type="active site" evidence="10">
    <location>
        <position position="173"/>
    </location>
</feature>
<dbReference type="GO" id="GO:0006313">
    <property type="term" value="P:DNA transposition"/>
    <property type="evidence" value="ECO:0007669"/>
    <property type="project" value="UniProtKB-UniRule"/>
</dbReference>
<protein>
    <recommendedName>
        <fullName evidence="10 11">Tyrosine recombinase XerC</fullName>
    </recommendedName>
</protein>
<dbReference type="InterPro" id="IPR011010">
    <property type="entry name" value="DNA_brk_join_enz"/>
</dbReference>
<gene>
    <name evidence="10 14" type="primary">xerC</name>
    <name evidence="14" type="ORF">H9895_03820</name>
</gene>
<dbReference type="PANTHER" id="PTHR30349">
    <property type="entry name" value="PHAGE INTEGRASE-RELATED"/>
    <property type="match status" value="1"/>
</dbReference>
<dbReference type="GO" id="GO:0005737">
    <property type="term" value="C:cytoplasm"/>
    <property type="evidence" value="ECO:0007669"/>
    <property type="project" value="UniProtKB-SubCell"/>
</dbReference>
<evidence type="ECO:0000259" key="12">
    <source>
        <dbReference type="PROSITE" id="PS51898"/>
    </source>
</evidence>
<evidence type="ECO:0000256" key="10">
    <source>
        <dbReference type="HAMAP-Rule" id="MF_01808"/>
    </source>
</evidence>
<comment type="subunit">
    <text evidence="10">Forms a cyclic heterotetrameric complex composed of two molecules of XerC and two molecules of XerD.</text>
</comment>
<dbReference type="InterPro" id="IPR044068">
    <property type="entry name" value="CB"/>
</dbReference>
<evidence type="ECO:0000256" key="1">
    <source>
        <dbReference type="ARBA" id="ARBA00004496"/>
    </source>
</evidence>
<dbReference type="SUPFAM" id="SSF56349">
    <property type="entry name" value="DNA breaking-rejoining enzymes"/>
    <property type="match status" value="1"/>
</dbReference>
<accession>A0A9D1PLK0</accession>
<dbReference type="PROSITE" id="PS51898">
    <property type="entry name" value="TYR_RECOMBINASE"/>
    <property type="match status" value="1"/>
</dbReference>
<feature type="active site" evidence="10">
    <location>
        <position position="246"/>
    </location>
</feature>
<dbReference type="EMBL" id="DXHX01000051">
    <property type="protein sequence ID" value="HIV74192.1"/>
    <property type="molecule type" value="Genomic_DNA"/>
</dbReference>
<keyword evidence="7 10" id="KW-0238">DNA-binding</keyword>
<comment type="subcellular location">
    <subcellularLocation>
        <location evidence="1 10">Cytoplasm</location>
    </subcellularLocation>
</comment>
<dbReference type="NCBIfam" id="NF001399">
    <property type="entry name" value="PRK00283.1"/>
    <property type="match status" value="1"/>
</dbReference>
<dbReference type="InterPro" id="IPR004107">
    <property type="entry name" value="Integrase_SAM-like_N"/>
</dbReference>
<dbReference type="InterPro" id="IPR023009">
    <property type="entry name" value="Tyrosine_recombinase_XerC/XerD"/>
</dbReference>
<dbReference type="GO" id="GO:0009037">
    <property type="term" value="F:tyrosine-based site-specific recombinase activity"/>
    <property type="evidence" value="ECO:0007669"/>
    <property type="project" value="UniProtKB-UniRule"/>
</dbReference>
<evidence type="ECO:0000256" key="11">
    <source>
        <dbReference type="NCBIfam" id="TIGR02224"/>
    </source>
</evidence>
<dbReference type="InterPro" id="IPR013762">
    <property type="entry name" value="Integrase-like_cat_sf"/>
</dbReference>
<keyword evidence="6 10" id="KW-0229">DNA integration</keyword>
<dbReference type="PROSITE" id="PS51900">
    <property type="entry name" value="CB"/>
    <property type="match status" value="1"/>
</dbReference>
<evidence type="ECO:0000256" key="9">
    <source>
        <dbReference type="ARBA" id="ARBA00023306"/>
    </source>
</evidence>
<keyword evidence="3 10" id="KW-0963">Cytoplasm</keyword>